<evidence type="ECO:0000256" key="1">
    <source>
        <dbReference type="ARBA" id="ARBA00022670"/>
    </source>
</evidence>
<dbReference type="InterPro" id="IPR045474">
    <property type="entry name" value="GEVED"/>
</dbReference>
<dbReference type="Gene3D" id="2.10.10.20">
    <property type="entry name" value="Carbohydrate-binding module superfamily 5/12"/>
    <property type="match status" value="1"/>
</dbReference>
<dbReference type="InterPro" id="IPR013783">
    <property type="entry name" value="Ig-like_fold"/>
</dbReference>
<dbReference type="InterPro" id="IPR003961">
    <property type="entry name" value="FN3_dom"/>
</dbReference>
<keyword evidence="2" id="KW-0732">Signal</keyword>
<dbReference type="SUPFAM" id="SSF49785">
    <property type="entry name" value="Galactose-binding domain-like"/>
    <property type="match status" value="1"/>
</dbReference>
<dbReference type="InterPro" id="IPR003610">
    <property type="entry name" value="CBM5/12"/>
</dbReference>
<dbReference type="SMART" id="SM00137">
    <property type="entry name" value="MAM"/>
    <property type="match status" value="1"/>
</dbReference>
<comment type="caution">
    <text evidence="8">The sequence shown here is derived from an EMBL/GenBank/DDBJ whole genome shotgun (WGS) entry which is preliminary data.</text>
</comment>
<feature type="domain" description="Fibronectin type-III" evidence="7">
    <location>
        <begin position="576"/>
        <end position="663"/>
    </location>
</feature>
<gene>
    <name evidence="8" type="ORF">U6A24_17340</name>
</gene>
<dbReference type="SUPFAM" id="SSF49899">
    <property type="entry name" value="Concanavalin A-like lectins/glucanases"/>
    <property type="match status" value="1"/>
</dbReference>
<dbReference type="PROSITE" id="PS00138">
    <property type="entry name" value="SUBTILASE_SER"/>
    <property type="match status" value="1"/>
</dbReference>
<dbReference type="Gene3D" id="2.60.120.200">
    <property type="match status" value="1"/>
</dbReference>
<dbReference type="InterPro" id="IPR000998">
    <property type="entry name" value="MAM_dom"/>
</dbReference>
<dbReference type="Gene3D" id="2.60.40.10">
    <property type="entry name" value="Immunoglobulins"/>
    <property type="match status" value="2"/>
</dbReference>
<dbReference type="CDD" id="cd06263">
    <property type="entry name" value="MAM"/>
    <property type="match status" value="1"/>
</dbReference>
<dbReference type="SMART" id="SM00060">
    <property type="entry name" value="FN3"/>
    <property type="match status" value="2"/>
</dbReference>
<dbReference type="NCBIfam" id="TIGR04183">
    <property type="entry name" value="Por_Secre_tail"/>
    <property type="match status" value="1"/>
</dbReference>
<dbReference type="CDD" id="cd00063">
    <property type="entry name" value="FN3"/>
    <property type="match status" value="2"/>
</dbReference>
<evidence type="ECO:0000259" key="7">
    <source>
        <dbReference type="PROSITE" id="PS50853"/>
    </source>
</evidence>
<dbReference type="PROSITE" id="PS51892">
    <property type="entry name" value="SUBTILASE"/>
    <property type="match status" value="1"/>
</dbReference>
<dbReference type="Proteomes" id="UP001327027">
    <property type="component" value="Unassembled WGS sequence"/>
</dbReference>
<evidence type="ECO:0000259" key="6">
    <source>
        <dbReference type="PROSITE" id="PS50060"/>
    </source>
</evidence>
<dbReference type="InterPro" id="IPR008979">
    <property type="entry name" value="Galactose-bd-like_sf"/>
</dbReference>
<evidence type="ECO:0000256" key="5">
    <source>
        <dbReference type="PROSITE-ProRule" id="PRU01240"/>
    </source>
</evidence>
<dbReference type="CDD" id="cd04842">
    <property type="entry name" value="Peptidases_S8_Kp43_protease"/>
    <property type="match status" value="1"/>
</dbReference>
<dbReference type="PROSITE" id="PS50853">
    <property type="entry name" value="FN3"/>
    <property type="match status" value="2"/>
</dbReference>
<dbReference type="Pfam" id="PF18962">
    <property type="entry name" value="Por_Secre_tail"/>
    <property type="match status" value="1"/>
</dbReference>
<dbReference type="Pfam" id="PF02839">
    <property type="entry name" value="CBM_5_12"/>
    <property type="match status" value="1"/>
</dbReference>
<dbReference type="InterPro" id="IPR026444">
    <property type="entry name" value="Secre_tail"/>
</dbReference>
<feature type="active site" description="Charge relay system" evidence="5">
    <location>
        <position position="184"/>
    </location>
</feature>
<dbReference type="Pfam" id="PF00041">
    <property type="entry name" value="fn3"/>
    <property type="match status" value="2"/>
</dbReference>
<dbReference type="InterPro" id="IPR000209">
    <property type="entry name" value="Peptidase_S8/S53_dom"/>
</dbReference>
<evidence type="ECO:0000313" key="8">
    <source>
        <dbReference type="EMBL" id="MEB3347243.1"/>
    </source>
</evidence>
<dbReference type="Pfam" id="PF00629">
    <property type="entry name" value="MAM"/>
    <property type="match status" value="1"/>
</dbReference>
<accession>A0ABU5ZZB7</accession>
<dbReference type="SUPFAM" id="SSF52743">
    <property type="entry name" value="Subtilisin-like"/>
    <property type="match status" value="1"/>
</dbReference>
<feature type="active site" description="Charge relay system" evidence="5">
    <location>
        <position position="148"/>
    </location>
</feature>
<dbReference type="InterPro" id="IPR023828">
    <property type="entry name" value="Peptidase_S8_Ser-AS"/>
</dbReference>
<dbReference type="SUPFAM" id="SSF49265">
    <property type="entry name" value="Fibronectin type III"/>
    <property type="match status" value="2"/>
</dbReference>
<organism evidence="8 9">
    <name type="scientific">Aquimarina gracilis</name>
    <dbReference type="NCBI Taxonomy" id="874422"/>
    <lineage>
        <taxon>Bacteria</taxon>
        <taxon>Pseudomonadati</taxon>
        <taxon>Bacteroidota</taxon>
        <taxon>Flavobacteriia</taxon>
        <taxon>Flavobacteriales</taxon>
        <taxon>Flavobacteriaceae</taxon>
        <taxon>Aquimarina</taxon>
    </lineage>
</organism>
<proteinExistence type="inferred from homology"/>
<feature type="active site" description="Charge relay system" evidence="5">
    <location>
        <position position="372"/>
    </location>
</feature>
<keyword evidence="3 5" id="KW-0378">Hydrolase</keyword>
<evidence type="ECO:0000256" key="3">
    <source>
        <dbReference type="ARBA" id="ARBA00022801"/>
    </source>
</evidence>
<dbReference type="RefSeq" id="WP_324181267.1">
    <property type="nucleotide sequence ID" value="NZ_BAABAW010000025.1"/>
</dbReference>
<feature type="domain" description="Fibronectin type-III" evidence="7">
    <location>
        <begin position="819"/>
        <end position="904"/>
    </location>
</feature>
<evidence type="ECO:0000256" key="4">
    <source>
        <dbReference type="ARBA" id="ARBA00022825"/>
    </source>
</evidence>
<name>A0ABU5ZZB7_9FLAO</name>
<protein>
    <submittedName>
        <fullName evidence="8">S8 family serine peptidase</fullName>
    </submittedName>
</protein>
<dbReference type="PROSITE" id="PS50060">
    <property type="entry name" value="MAM_2"/>
    <property type="match status" value="1"/>
</dbReference>
<dbReference type="Gene3D" id="2.60.120.380">
    <property type="match status" value="1"/>
</dbReference>
<comment type="similarity">
    <text evidence="5">Belongs to the peptidase S8 family.</text>
</comment>
<dbReference type="PANTHER" id="PTHR23282:SF142">
    <property type="entry name" value="MAM DOMAIN-CONTAINING PROTEIN"/>
    <property type="match status" value="1"/>
</dbReference>
<reference evidence="8 9" key="1">
    <citation type="journal article" date="2013" name="Int. J. Syst. Evol. Microbiol.">
        <title>Aquimarina gracilis sp. nov., isolated from the gut microflora of a mussel, Mytilus coruscus, and emended description of Aquimarina spongiae.</title>
        <authorList>
            <person name="Park S.C."/>
            <person name="Choe H.N."/>
            <person name="Baik K.S."/>
            <person name="Seong C.N."/>
        </authorList>
    </citation>
    <scope>NUCLEOTIDE SEQUENCE [LARGE SCALE GENOMIC DNA]</scope>
    <source>
        <strain evidence="8 9">PSC32</strain>
    </source>
</reference>
<dbReference type="InterPro" id="IPR036852">
    <property type="entry name" value="Peptidase_S8/S53_dom_sf"/>
</dbReference>
<dbReference type="InterPro" id="IPR036573">
    <property type="entry name" value="CBM_sf_5/12"/>
</dbReference>
<sequence>MKKSYRSLISSLSFTENKWGTFVFFTMLLLSAGIYAQTPEQIGKMTQENNQAKLNQLQADFSQKAVLDKKQAVQAAKLYGWETKIQAKDGSFAELQKVYTDSKGVKHPIYFTTYNVDAARSTRADHLNSGGSLGLNLDGQNMTAHVWDGGHARITHQEYDGPGGNNRVSVEDAASEGGTQLNFHAAHVTGTVVASGVQASAKGMAPQAKVKGYMWNNDVAEATTAAANGMILSNHSYGFRSDLVPDQYFGAYIDESRNWDEVMFNAPFYLMVVAAGNDGNQNSYNGAPLDGNSSYDKLTGHSTSKNNLVVANAQDANVNSNGSLVSVSINSSSSEGPTDDYRIKPDITGNGTGVYSTYQNSDTAYNSITGTSMASPNVTGSLLLLQQHYSNLNGNLMKAATLKGLALHTADDAGPSGPDAVYGWGLLNAKAAAETISNVAGGESKVEELTLTSGQTYTITVDSDGVNPLLASISWTDRPGTATTATNSNTPVLVNDLDIRVSQGSTTFSPYRLTGITTNGTGDNNVDPFERVDVSGASGTYTITVTHKGSLTGGSQNFSLVVTGLTGTPVVCNATVPTGVAASNVTYDSATIAWTAVPAATYDLRYRVAGASSWTNQQDISGASANLTGLTELTSYEVQVRSKCSDGTTSSYSSTATFSTPEFQLVYCASNGQSVADEYISNVQLETINNASGAGSGGYNDFTSISTSLAKGSDYTITVTPTWTGTTYNEGYSVWIDYNQNGDFTDAGEQVWTQAATQTTPVSGTFTVPAGALDGNTRMRVSMKYNGVPTSCESFQYGEVEDYTVVIGGATADTQAPTAPTALAATSVTETTLTLNWTASTDNVGVTGYDVYQGSSVLGTVTNTTANVTGLTANTAYQFSVIAKDAAGNESAASNVVNVTTAGGGGGTGCTSGITAFPYNEGFENTLGAWTQSTADDINWTVDASGTPSNGTGPSSANQGTYYIYVEASGNGTGYPNKQAILTSPCFDLSSLAQASFKFNYHMYGAADMGSIAVEASTDEGATWTSIWSQTGNKGNSWQSADIDLAAYVGGGVQLRFNRITGATWQADIAIDNVSLSDSTGGGPVDQCEGVPAWSSTQSYQAGDRVTYQGNLYERTATGWTNLGPCGTTASFATTSDLAGPPVFGKISAYPNPTRGDLFISMQDNREHTYVIYSLLGNVVGKGTFINKIDTRSLETGVYMLRIDERDMIRFARQ</sequence>
<evidence type="ECO:0000256" key="2">
    <source>
        <dbReference type="ARBA" id="ARBA00022729"/>
    </source>
</evidence>
<keyword evidence="1 5" id="KW-0645">Protease</keyword>
<dbReference type="InterPro" id="IPR034058">
    <property type="entry name" value="TagA/B/C/D_pept_dom"/>
</dbReference>
<keyword evidence="9" id="KW-1185">Reference proteome</keyword>
<feature type="domain" description="MAM" evidence="6">
    <location>
        <begin position="919"/>
        <end position="1090"/>
    </location>
</feature>
<dbReference type="CDD" id="cd12215">
    <property type="entry name" value="ChiC_BD"/>
    <property type="match status" value="1"/>
</dbReference>
<dbReference type="PANTHER" id="PTHR23282">
    <property type="entry name" value="APICAL ENDOSOMAL GLYCOPROTEIN PRECURSOR"/>
    <property type="match status" value="1"/>
</dbReference>
<dbReference type="Pfam" id="PF00082">
    <property type="entry name" value="Peptidase_S8"/>
    <property type="match status" value="1"/>
</dbReference>
<dbReference type="InterPro" id="IPR051560">
    <property type="entry name" value="MAM_domain-containing"/>
</dbReference>
<dbReference type="Pfam" id="PF20009">
    <property type="entry name" value="GEVED"/>
    <property type="match status" value="1"/>
</dbReference>
<dbReference type="InterPro" id="IPR013320">
    <property type="entry name" value="ConA-like_dom_sf"/>
</dbReference>
<evidence type="ECO:0000313" key="9">
    <source>
        <dbReference type="Proteomes" id="UP001327027"/>
    </source>
</evidence>
<dbReference type="Gene3D" id="3.40.50.200">
    <property type="entry name" value="Peptidase S8/S53 domain"/>
    <property type="match status" value="1"/>
</dbReference>
<dbReference type="EMBL" id="JAYKLX010000008">
    <property type="protein sequence ID" value="MEB3347243.1"/>
    <property type="molecule type" value="Genomic_DNA"/>
</dbReference>
<dbReference type="InterPro" id="IPR036116">
    <property type="entry name" value="FN3_sf"/>
</dbReference>
<dbReference type="SUPFAM" id="SSF51055">
    <property type="entry name" value="Carbohydrate binding domain"/>
    <property type="match status" value="1"/>
</dbReference>
<keyword evidence="4 5" id="KW-0720">Serine protease</keyword>